<dbReference type="PANTHER" id="PTHR43791">
    <property type="entry name" value="PERMEASE-RELATED"/>
    <property type="match status" value="1"/>
</dbReference>
<evidence type="ECO:0008006" key="9">
    <source>
        <dbReference type="Google" id="ProtNLM"/>
    </source>
</evidence>
<evidence type="ECO:0000313" key="7">
    <source>
        <dbReference type="EMBL" id="BCS27923.1"/>
    </source>
</evidence>
<feature type="transmembrane region" description="Helical" evidence="6">
    <location>
        <begin position="508"/>
        <end position="530"/>
    </location>
</feature>
<gene>
    <name evidence="7" type="ORF">APUU_60971S</name>
</gene>
<dbReference type="OrthoDB" id="1935484at2759"/>
<dbReference type="InterPro" id="IPR011701">
    <property type="entry name" value="MFS"/>
</dbReference>
<dbReference type="PANTHER" id="PTHR43791:SF65">
    <property type="entry name" value="MAJOR FACILITATOR SUPERFAMILY (MFS) PROFILE DOMAIN-CONTAINING PROTEIN-RELATED"/>
    <property type="match status" value="1"/>
</dbReference>
<dbReference type="GO" id="GO:0022857">
    <property type="term" value="F:transmembrane transporter activity"/>
    <property type="evidence" value="ECO:0007669"/>
    <property type="project" value="InterPro"/>
</dbReference>
<dbReference type="EMBL" id="AP024448">
    <property type="protein sequence ID" value="BCS27923.1"/>
    <property type="molecule type" value="Genomic_DNA"/>
</dbReference>
<reference evidence="7" key="1">
    <citation type="submission" date="2021-01" db="EMBL/GenBank/DDBJ databases">
        <authorList>
            <consortium name="Aspergillus puulaauensis MK2 genome sequencing consortium"/>
            <person name="Kazuki M."/>
            <person name="Futagami T."/>
        </authorList>
    </citation>
    <scope>NUCLEOTIDE SEQUENCE</scope>
    <source>
        <strain evidence="7">MK2</strain>
    </source>
</reference>
<reference evidence="7" key="2">
    <citation type="submission" date="2021-02" db="EMBL/GenBank/DDBJ databases">
        <title>Aspergillus puulaauensis MK2 genome sequence.</title>
        <authorList>
            <person name="Futagami T."/>
            <person name="Mori K."/>
            <person name="Kadooka C."/>
            <person name="Tanaka T."/>
        </authorList>
    </citation>
    <scope>NUCLEOTIDE SEQUENCE</scope>
    <source>
        <strain evidence="7">MK2</strain>
    </source>
</reference>
<dbReference type="RefSeq" id="XP_041560109.1">
    <property type="nucleotide sequence ID" value="XM_041694261.1"/>
</dbReference>
<protein>
    <recommendedName>
        <fullName evidence="9">MFS general substrate transporter</fullName>
    </recommendedName>
</protein>
<keyword evidence="5 6" id="KW-0472">Membrane</keyword>
<evidence type="ECO:0000256" key="6">
    <source>
        <dbReference type="SAM" id="Phobius"/>
    </source>
</evidence>
<dbReference type="Proteomes" id="UP000654913">
    <property type="component" value="Chromosome 6"/>
</dbReference>
<accession>A0A7R8ASH3</accession>
<keyword evidence="3 6" id="KW-0812">Transmembrane</keyword>
<dbReference type="KEGG" id="apuu:APUU_60971S"/>
<dbReference type="FunFam" id="1.20.1250.20:FF:000106">
    <property type="entry name" value="MFS transporter, putative"/>
    <property type="match status" value="1"/>
</dbReference>
<dbReference type="GO" id="GO:0016020">
    <property type="term" value="C:membrane"/>
    <property type="evidence" value="ECO:0007669"/>
    <property type="project" value="UniProtKB-SubCell"/>
</dbReference>
<keyword evidence="2" id="KW-0813">Transport</keyword>
<dbReference type="SUPFAM" id="SSF103473">
    <property type="entry name" value="MFS general substrate transporter"/>
    <property type="match status" value="1"/>
</dbReference>
<comment type="subcellular location">
    <subcellularLocation>
        <location evidence="1">Membrane</location>
        <topology evidence="1">Multi-pass membrane protein</topology>
    </subcellularLocation>
</comment>
<evidence type="ECO:0000313" key="8">
    <source>
        <dbReference type="Proteomes" id="UP000654913"/>
    </source>
</evidence>
<evidence type="ECO:0000256" key="1">
    <source>
        <dbReference type="ARBA" id="ARBA00004141"/>
    </source>
</evidence>
<proteinExistence type="predicted"/>
<feature type="transmembrane region" description="Helical" evidence="6">
    <location>
        <begin position="409"/>
        <end position="431"/>
    </location>
</feature>
<evidence type="ECO:0000256" key="3">
    <source>
        <dbReference type="ARBA" id="ARBA00022692"/>
    </source>
</evidence>
<keyword evidence="8" id="KW-1185">Reference proteome</keyword>
<dbReference type="Gene3D" id="1.20.1250.20">
    <property type="entry name" value="MFS general substrate transporter like domains"/>
    <property type="match status" value="1"/>
</dbReference>
<evidence type="ECO:0000256" key="4">
    <source>
        <dbReference type="ARBA" id="ARBA00022989"/>
    </source>
</evidence>
<dbReference type="AlphaFoldDB" id="A0A7R8ASH3"/>
<name>A0A7R8ASH3_9EURO</name>
<sequence length="568" mass="64849">MTTVYQPWKARSTVSELDGVSESATTAVALSSDLGEPVVRTRKFFFQRKDRLDPEGIATQPSVYDNPETAKGYQPRDDWENLHRFDPSARWTWGEETRLIRKIDLRIMVFVCVMFMALELDRANLSQALTDNFLDELGMDTNDYNLGNTVFKLSFLCAELPSQLVSKWMGPDRWIPMQITLWSGVAMAQYALNGRTSFLACRALLAILQGGFIPDIILYLSYFYKHHEMTIRLGYFWTAMSTADIGASFLAFGLLHLRGVQGQSGWRWLFLLEGLLTLLIGLSAFILMPPGPCQTASWARGKKGWFSEREETIMVNRIIRDDPSKGSMHNREPITPKLLWKSLCDYDLWPIYIIGLTFQTPMTTPQQYLTLTLRGLGFGTFTTNLLIIPKEILHITTMLLLAYTAEATGELTMVAMVGQLWALPFLVYLYVVDINSANKWVVWAVMTLLLGYPNAHPIQVGWNSRNSNTVRSRTVSAAVYNMCVQSSGIIASNIYHEDDSPRYRRGNRALVALVTTNIAIYFLTKAYYLWKNKRREGKWNALNEDQRMEYLSTTTDEGNKRLDFRLAH</sequence>
<evidence type="ECO:0000256" key="5">
    <source>
        <dbReference type="ARBA" id="ARBA00023136"/>
    </source>
</evidence>
<keyword evidence="4 6" id="KW-1133">Transmembrane helix</keyword>
<feature type="transmembrane region" description="Helical" evidence="6">
    <location>
        <begin position="204"/>
        <end position="224"/>
    </location>
</feature>
<feature type="transmembrane region" description="Helical" evidence="6">
    <location>
        <begin position="269"/>
        <end position="288"/>
    </location>
</feature>
<dbReference type="GeneID" id="64977920"/>
<feature type="transmembrane region" description="Helical" evidence="6">
    <location>
        <begin position="437"/>
        <end position="455"/>
    </location>
</feature>
<evidence type="ECO:0000256" key="2">
    <source>
        <dbReference type="ARBA" id="ARBA00022448"/>
    </source>
</evidence>
<dbReference type="Pfam" id="PF07690">
    <property type="entry name" value="MFS_1"/>
    <property type="match status" value="1"/>
</dbReference>
<feature type="transmembrane region" description="Helical" evidence="6">
    <location>
        <begin position="236"/>
        <end position="257"/>
    </location>
</feature>
<organism evidence="7 8">
    <name type="scientific">Aspergillus puulaauensis</name>
    <dbReference type="NCBI Taxonomy" id="1220207"/>
    <lineage>
        <taxon>Eukaryota</taxon>
        <taxon>Fungi</taxon>
        <taxon>Dikarya</taxon>
        <taxon>Ascomycota</taxon>
        <taxon>Pezizomycotina</taxon>
        <taxon>Eurotiomycetes</taxon>
        <taxon>Eurotiomycetidae</taxon>
        <taxon>Eurotiales</taxon>
        <taxon>Aspergillaceae</taxon>
        <taxon>Aspergillus</taxon>
    </lineage>
</organism>
<dbReference type="InterPro" id="IPR036259">
    <property type="entry name" value="MFS_trans_sf"/>
</dbReference>